<comment type="similarity">
    <text evidence="2">Belongs to the bacterial solute-binding protein SsuA/TauA family.</text>
</comment>
<dbReference type="Gene3D" id="3.40.190.10">
    <property type="entry name" value="Periplasmic binding protein-like II"/>
    <property type="match status" value="2"/>
</dbReference>
<feature type="domain" description="SsuA/THI5-like" evidence="4">
    <location>
        <begin position="21"/>
        <end position="232"/>
    </location>
</feature>
<dbReference type="PANTHER" id="PTHR30024">
    <property type="entry name" value="ALIPHATIC SULFONATES-BINDING PROTEIN-RELATED"/>
    <property type="match status" value="1"/>
</dbReference>
<proteinExistence type="inferred from homology"/>
<dbReference type="PANTHER" id="PTHR30024:SF47">
    <property type="entry name" value="TAURINE-BINDING PERIPLASMIC PROTEIN"/>
    <property type="match status" value="1"/>
</dbReference>
<dbReference type="SUPFAM" id="SSF53850">
    <property type="entry name" value="Periplasmic binding protein-like II"/>
    <property type="match status" value="1"/>
</dbReference>
<keyword evidence="3" id="KW-0732">Signal</keyword>
<evidence type="ECO:0000259" key="4">
    <source>
        <dbReference type="Pfam" id="PF09084"/>
    </source>
</evidence>
<evidence type="ECO:0000256" key="1">
    <source>
        <dbReference type="ARBA" id="ARBA00004418"/>
    </source>
</evidence>
<dbReference type="Proteomes" id="UP001611251">
    <property type="component" value="Unassembled WGS sequence"/>
</dbReference>
<organism evidence="5 6">
    <name type="scientific">Pantoea osteomyelitidis</name>
    <dbReference type="NCBI Taxonomy" id="3230026"/>
    <lineage>
        <taxon>Bacteria</taxon>
        <taxon>Pseudomonadati</taxon>
        <taxon>Pseudomonadota</taxon>
        <taxon>Gammaproteobacteria</taxon>
        <taxon>Enterobacterales</taxon>
        <taxon>Erwiniaceae</taxon>
        <taxon>Pantoea</taxon>
    </lineage>
</organism>
<evidence type="ECO:0000313" key="5">
    <source>
        <dbReference type="EMBL" id="MFH8136136.1"/>
    </source>
</evidence>
<evidence type="ECO:0000313" key="6">
    <source>
        <dbReference type="Proteomes" id="UP001611251"/>
    </source>
</evidence>
<protein>
    <submittedName>
        <fullName evidence="5">ABC transporter substrate-binding protein</fullName>
    </submittedName>
</protein>
<reference evidence="5 6" key="1">
    <citation type="submission" date="2024-08" db="EMBL/GenBank/DDBJ databases">
        <title>Pantoea ronii - a newly identified human opportunistic pathogen.</title>
        <authorList>
            <person name="Keidar-Friedman D."/>
            <person name="Sorek N."/>
            <person name="Leshin-Carmel D."/>
            <person name="Tsur A."/>
            <person name="Amsalem M."/>
            <person name="Tolkach D."/>
            <person name="Brosh-Nissimov T."/>
        </authorList>
    </citation>
    <scope>NUCLEOTIDE SEQUENCE [LARGE SCALE GENOMIC DNA]</scope>
    <source>
        <strain evidence="5 6">AA23256</strain>
    </source>
</reference>
<dbReference type="EMBL" id="JBGFSN010000011">
    <property type="protein sequence ID" value="MFH8136136.1"/>
    <property type="molecule type" value="Genomic_DNA"/>
</dbReference>
<dbReference type="Pfam" id="PF09084">
    <property type="entry name" value="NMT1"/>
    <property type="match status" value="1"/>
</dbReference>
<comment type="subcellular location">
    <subcellularLocation>
        <location evidence="1">Periplasm</location>
    </subcellularLocation>
</comment>
<gene>
    <name evidence="5" type="ORF">ABU178_18465</name>
</gene>
<accession>A0ABW7Q0N0</accession>
<evidence type="ECO:0000256" key="3">
    <source>
        <dbReference type="ARBA" id="ARBA00022729"/>
    </source>
</evidence>
<evidence type="ECO:0000256" key="2">
    <source>
        <dbReference type="ARBA" id="ARBA00010742"/>
    </source>
</evidence>
<keyword evidence="6" id="KW-1185">Reference proteome</keyword>
<dbReference type="RefSeq" id="WP_397217627.1">
    <property type="nucleotide sequence ID" value="NZ_JBGFSN010000011.1"/>
</dbReference>
<sequence length="309" mass="33541">MTHRLTLNQGDSSESRIYYCAHYLADRLGFFAEQDLVISFITSESGGHTIQGGQVPAVINREADLTLGGPMVVMKNYQEKGPELRCFCASVAANPWFLAAAQAKPDFQLADLRDKRVIDVGNVGTATLTFRWLLRQHGLAEAVTLLPGSGDEDRDYATVAAGDADYALHSMHALAPAIANGMLHSVASLAEPCGNVPWSAYIARADVMQEKSAAFAAFTRAIAQALRWLQQHDALDVAEQIQSRYPGYALAALVTGIAAYQQAQVFAPQTLIPRAEFDHFRQLLSDIGWLDPSLPVPYTALVTHPGETA</sequence>
<comment type="caution">
    <text evidence="5">The sequence shown here is derived from an EMBL/GenBank/DDBJ whole genome shotgun (WGS) entry which is preliminary data.</text>
</comment>
<name>A0ABW7Q0N0_9GAMM</name>
<dbReference type="InterPro" id="IPR015168">
    <property type="entry name" value="SsuA/THI5"/>
</dbReference>